<dbReference type="Proteomes" id="UP000306628">
    <property type="component" value="Unassembled WGS sequence"/>
</dbReference>
<dbReference type="InterPro" id="IPR010982">
    <property type="entry name" value="Lambda_DNA-bd_dom_sf"/>
</dbReference>
<protein>
    <submittedName>
        <fullName evidence="6">LacI family transcriptional regulator</fullName>
    </submittedName>
</protein>
<dbReference type="Gene3D" id="3.40.50.2300">
    <property type="match status" value="2"/>
</dbReference>
<evidence type="ECO:0000256" key="4">
    <source>
        <dbReference type="SAM" id="MobiDB-lite"/>
    </source>
</evidence>
<dbReference type="PANTHER" id="PTHR30146:SF153">
    <property type="entry name" value="LACTOSE OPERON REPRESSOR"/>
    <property type="match status" value="1"/>
</dbReference>
<keyword evidence="7" id="KW-1185">Reference proteome</keyword>
<dbReference type="AlphaFoldDB" id="A0A5S4GLX8"/>
<dbReference type="SUPFAM" id="SSF53822">
    <property type="entry name" value="Periplasmic binding protein-like I"/>
    <property type="match status" value="1"/>
</dbReference>
<evidence type="ECO:0000256" key="1">
    <source>
        <dbReference type="ARBA" id="ARBA00023015"/>
    </source>
</evidence>
<name>A0A5S4GLX8_9ACTN</name>
<dbReference type="Pfam" id="PF13377">
    <property type="entry name" value="Peripla_BP_3"/>
    <property type="match status" value="1"/>
</dbReference>
<feature type="region of interest" description="Disordered" evidence="4">
    <location>
        <begin position="16"/>
        <end position="46"/>
    </location>
</feature>
<dbReference type="OrthoDB" id="3226810at2"/>
<organism evidence="6 7">
    <name type="scientific">Nonomuraea zeae</name>
    <dbReference type="NCBI Taxonomy" id="1642303"/>
    <lineage>
        <taxon>Bacteria</taxon>
        <taxon>Bacillati</taxon>
        <taxon>Actinomycetota</taxon>
        <taxon>Actinomycetes</taxon>
        <taxon>Streptosporangiales</taxon>
        <taxon>Streptosporangiaceae</taxon>
        <taxon>Nonomuraea</taxon>
    </lineage>
</organism>
<accession>A0A5S4GLX8</accession>
<keyword evidence="2" id="KW-0238">DNA-binding</keyword>
<evidence type="ECO:0000256" key="3">
    <source>
        <dbReference type="ARBA" id="ARBA00023163"/>
    </source>
</evidence>
<evidence type="ECO:0000313" key="7">
    <source>
        <dbReference type="Proteomes" id="UP000306628"/>
    </source>
</evidence>
<comment type="caution">
    <text evidence="6">The sequence shown here is derived from an EMBL/GenBank/DDBJ whole genome shotgun (WGS) entry which is preliminary data.</text>
</comment>
<dbReference type="EMBL" id="VCKX01000051">
    <property type="protein sequence ID" value="TMR33887.1"/>
    <property type="molecule type" value="Genomic_DNA"/>
</dbReference>
<evidence type="ECO:0000256" key="2">
    <source>
        <dbReference type="ARBA" id="ARBA00023125"/>
    </source>
</evidence>
<dbReference type="Gene3D" id="1.10.260.40">
    <property type="entry name" value="lambda repressor-like DNA-binding domains"/>
    <property type="match status" value="1"/>
</dbReference>
<keyword evidence="1" id="KW-0805">Transcription regulation</keyword>
<dbReference type="GO" id="GO:0000976">
    <property type="term" value="F:transcription cis-regulatory region binding"/>
    <property type="evidence" value="ECO:0007669"/>
    <property type="project" value="TreeGrafter"/>
</dbReference>
<dbReference type="PROSITE" id="PS00356">
    <property type="entry name" value="HTH_LACI_1"/>
    <property type="match status" value="1"/>
</dbReference>
<dbReference type="GO" id="GO:0003700">
    <property type="term" value="F:DNA-binding transcription factor activity"/>
    <property type="evidence" value="ECO:0007669"/>
    <property type="project" value="TreeGrafter"/>
</dbReference>
<dbReference type="SMART" id="SM00354">
    <property type="entry name" value="HTH_LACI"/>
    <property type="match status" value="1"/>
</dbReference>
<keyword evidence="3" id="KW-0804">Transcription</keyword>
<dbReference type="PANTHER" id="PTHR30146">
    <property type="entry name" value="LACI-RELATED TRANSCRIPTIONAL REPRESSOR"/>
    <property type="match status" value="1"/>
</dbReference>
<proteinExistence type="predicted"/>
<feature type="domain" description="HTH lacI-type" evidence="5">
    <location>
        <begin position="53"/>
        <end position="108"/>
    </location>
</feature>
<gene>
    <name evidence="6" type="ORF">ETD85_18585</name>
</gene>
<sequence length="384" mass="40126">MVSPAFHDTGHAAFMTSAPCHGGRAGNDQYSSLPAGRPEERTPRMPHAARPTVTLHDVAAAAGVSISTASRVLSGSARKVAPEFEARVLAAAAALRYTADASARAMRRASDSIALVADDLSTPSMGMIVAAMEREARTAGAFVTVTSTMGAPERQLETVRQLRALRPRALVLTSNRFLTNALEGGLLRELDLYEREGGRVVIVGETDLNFDSIGVDNRAAGRSAGAFAAKIGHRRAVIFGGERELVNLADRRAGFVEGLRAGGVAERDIRIVHCEVSRQGGFDAAQRLAAAGMDGGEMVLAGNDTIAIGAMSGFRAAGLAVPADVSVTGVDDIPLASDVTPRLTTVALPLAQAGAEAIRLALEKSDTVRRLTLEGRLIIRESAG</sequence>
<evidence type="ECO:0000259" key="5">
    <source>
        <dbReference type="PROSITE" id="PS50932"/>
    </source>
</evidence>
<dbReference type="PROSITE" id="PS50932">
    <property type="entry name" value="HTH_LACI_2"/>
    <property type="match status" value="1"/>
</dbReference>
<reference evidence="6 7" key="1">
    <citation type="submission" date="2019-05" db="EMBL/GenBank/DDBJ databases">
        <title>Draft genome sequence of Nonomuraea zeae DSM 100528.</title>
        <authorList>
            <person name="Saricaoglu S."/>
            <person name="Isik K."/>
        </authorList>
    </citation>
    <scope>NUCLEOTIDE SEQUENCE [LARGE SCALE GENOMIC DNA]</scope>
    <source>
        <strain evidence="6 7">DSM 100528</strain>
    </source>
</reference>
<dbReference type="Pfam" id="PF00356">
    <property type="entry name" value="LacI"/>
    <property type="match status" value="1"/>
</dbReference>
<dbReference type="InterPro" id="IPR000843">
    <property type="entry name" value="HTH_LacI"/>
</dbReference>
<evidence type="ECO:0000313" key="6">
    <source>
        <dbReference type="EMBL" id="TMR33887.1"/>
    </source>
</evidence>
<dbReference type="SUPFAM" id="SSF47413">
    <property type="entry name" value="lambda repressor-like DNA-binding domains"/>
    <property type="match status" value="1"/>
</dbReference>
<dbReference type="CDD" id="cd06267">
    <property type="entry name" value="PBP1_LacI_sugar_binding-like"/>
    <property type="match status" value="1"/>
</dbReference>
<dbReference type="InterPro" id="IPR046335">
    <property type="entry name" value="LacI/GalR-like_sensor"/>
</dbReference>
<dbReference type="InterPro" id="IPR028082">
    <property type="entry name" value="Peripla_BP_I"/>
</dbReference>